<evidence type="ECO:0000259" key="1">
    <source>
        <dbReference type="PROSITE" id="PS51186"/>
    </source>
</evidence>
<accession>A0AB39HKE3</accession>
<dbReference type="RefSeq" id="WP_368653464.1">
    <property type="nucleotide sequence ID" value="NZ_CP162599.1"/>
</dbReference>
<proteinExistence type="predicted"/>
<dbReference type="Pfam" id="PF13302">
    <property type="entry name" value="Acetyltransf_3"/>
    <property type="match status" value="1"/>
</dbReference>
<dbReference type="EMBL" id="CP162599">
    <property type="protein sequence ID" value="XDK32776.1"/>
    <property type="molecule type" value="Genomic_DNA"/>
</dbReference>
<keyword evidence="2" id="KW-0808">Transferase</keyword>
<feature type="domain" description="N-acetyltransferase" evidence="1">
    <location>
        <begin position="13"/>
        <end position="175"/>
    </location>
</feature>
<sequence length="195" mass="22703">MVFRKEKLVGKNVELIPLEANHLEALYEASKAPEIWAHMPKKVETLEDAKAFIDEALEIKATGSQFPFIIFHRETGKAIGSTRFLEIDRENKGIEIGFTWLNPSVWRTSVNTECKYLLLQYCFEELKYIRVQFKTDILNVRSQTAIARLGAKKEGILRNQKIRQDGTYRDSVYFSIIESEWEEVKSRLEAKQNRS</sequence>
<organism evidence="2">
    <name type="scientific">Ornithinibacillus sp. 4-3</name>
    <dbReference type="NCBI Taxonomy" id="3231488"/>
    <lineage>
        <taxon>Bacteria</taxon>
        <taxon>Bacillati</taxon>
        <taxon>Bacillota</taxon>
        <taxon>Bacilli</taxon>
        <taxon>Bacillales</taxon>
        <taxon>Bacillaceae</taxon>
        <taxon>Ornithinibacillus</taxon>
    </lineage>
</organism>
<keyword evidence="2" id="KW-0012">Acyltransferase</keyword>
<dbReference type="PROSITE" id="PS51186">
    <property type="entry name" value="GNAT"/>
    <property type="match status" value="1"/>
</dbReference>
<dbReference type="Gene3D" id="3.40.630.30">
    <property type="match status" value="1"/>
</dbReference>
<dbReference type="SUPFAM" id="SSF55729">
    <property type="entry name" value="Acyl-CoA N-acyltransferases (Nat)"/>
    <property type="match status" value="1"/>
</dbReference>
<dbReference type="PANTHER" id="PTHR43610:SF1">
    <property type="entry name" value="N-ACETYLTRANSFERASE DOMAIN-CONTAINING PROTEIN"/>
    <property type="match status" value="1"/>
</dbReference>
<dbReference type="InterPro" id="IPR016181">
    <property type="entry name" value="Acyl_CoA_acyltransferase"/>
</dbReference>
<name>A0AB39HKE3_9BACI</name>
<dbReference type="PANTHER" id="PTHR43610">
    <property type="entry name" value="BLL6696 PROTEIN"/>
    <property type="match status" value="1"/>
</dbReference>
<dbReference type="InterPro" id="IPR000182">
    <property type="entry name" value="GNAT_dom"/>
</dbReference>
<reference evidence="2" key="1">
    <citation type="submission" date="2024-07" db="EMBL/GenBank/DDBJ databases">
        <title>Halotolerant mesophilic bacterium Ornithinibacillus sp. 4-3, sp. nov., isolated from soil.</title>
        <authorList>
            <person name="Sidarenka A.V."/>
            <person name="Guliayeva D.E."/>
            <person name="Leanovich S.I."/>
            <person name="Hileuskaya K.S."/>
            <person name="Akhremchuk A.E."/>
            <person name="Sikolenko M.A."/>
            <person name="Valentovich L.N."/>
        </authorList>
    </citation>
    <scope>NUCLEOTIDE SEQUENCE</scope>
    <source>
        <strain evidence="2">4-3</strain>
    </source>
</reference>
<dbReference type="GO" id="GO:0016747">
    <property type="term" value="F:acyltransferase activity, transferring groups other than amino-acyl groups"/>
    <property type="evidence" value="ECO:0007669"/>
    <property type="project" value="InterPro"/>
</dbReference>
<dbReference type="AlphaFoldDB" id="A0AB39HKE3"/>
<gene>
    <name evidence="2" type="ORF">AB4Y30_17475</name>
</gene>
<protein>
    <submittedName>
        <fullName evidence="2">GNAT family N-acetyltransferase</fullName>
        <ecNumber evidence="2">2.3.-.-</ecNumber>
    </submittedName>
</protein>
<dbReference type="EC" id="2.3.-.-" evidence="2"/>
<evidence type="ECO:0000313" key="2">
    <source>
        <dbReference type="EMBL" id="XDK32776.1"/>
    </source>
</evidence>